<evidence type="ECO:0000313" key="3">
    <source>
        <dbReference type="EMBL" id="MFD1175380.1"/>
    </source>
</evidence>
<gene>
    <name evidence="3" type="ORF">ACFQ3W_03580</name>
</gene>
<dbReference type="EMBL" id="JBHTLM010000002">
    <property type="protein sequence ID" value="MFD1175380.1"/>
    <property type="molecule type" value="Genomic_DNA"/>
</dbReference>
<dbReference type="Proteomes" id="UP001597262">
    <property type="component" value="Unassembled WGS sequence"/>
</dbReference>
<dbReference type="PANTHER" id="PTHR31088:SF6">
    <property type="entry name" value="PHAGE SHOCK PROTEIN A"/>
    <property type="match status" value="1"/>
</dbReference>
<organism evidence="3 4">
    <name type="scientific">Paenibacillus puldeungensis</name>
    <dbReference type="NCBI Taxonomy" id="696536"/>
    <lineage>
        <taxon>Bacteria</taxon>
        <taxon>Bacillati</taxon>
        <taxon>Bacillota</taxon>
        <taxon>Bacilli</taxon>
        <taxon>Bacillales</taxon>
        <taxon>Paenibacillaceae</taxon>
        <taxon>Paenibacillus</taxon>
    </lineage>
</organism>
<keyword evidence="4" id="KW-1185">Reference proteome</keyword>
<sequence>MGIVSRFVDIMKVNIHSLLSQAEDPEKTIDEYIRSMNRDLGQVKAETASVLAEESRAKRALDECSAEVRKLQRYAEKAVESGDEERALKFLEQKAKLAEQLIGLQAAYDEAAANAAKMKQMQDKLAADMSGLEARRAELKAKMAEAKVLQQKNAGGSSGGGAGAAFQAMQEKADQAMNEAQALAELRAGATKEDDLDELIAQLEKGNTDANAAQAETKPDPQNPTDELAAIKAKLDPKES</sequence>
<name>A0ABW3RTC9_9BACL</name>
<accession>A0ABW3RTC9</accession>
<dbReference type="RefSeq" id="WP_379316685.1">
    <property type="nucleotide sequence ID" value="NZ_JBHTLM010000002.1"/>
</dbReference>
<proteinExistence type="inferred from homology"/>
<dbReference type="InterPro" id="IPR007157">
    <property type="entry name" value="PspA_VIPP1"/>
</dbReference>
<dbReference type="PANTHER" id="PTHR31088">
    <property type="entry name" value="MEMBRANE-ASSOCIATED PROTEIN VIPP1, CHLOROPLASTIC"/>
    <property type="match status" value="1"/>
</dbReference>
<reference evidence="4" key="1">
    <citation type="journal article" date="2019" name="Int. J. Syst. Evol. Microbiol.">
        <title>The Global Catalogue of Microorganisms (GCM) 10K type strain sequencing project: providing services to taxonomists for standard genome sequencing and annotation.</title>
        <authorList>
            <consortium name="The Broad Institute Genomics Platform"/>
            <consortium name="The Broad Institute Genome Sequencing Center for Infectious Disease"/>
            <person name="Wu L."/>
            <person name="Ma J."/>
        </authorList>
    </citation>
    <scope>NUCLEOTIDE SEQUENCE [LARGE SCALE GENOMIC DNA]</scope>
    <source>
        <strain evidence="4">CCUG 59189</strain>
    </source>
</reference>
<evidence type="ECO:0000313" key="4">
    <source>
        <dbReference type="Proteomes" id="UP001597262"/>
    </source>
</evidence>
<protein>
    <submittedName>
        <fullName evidence="3">PspA/IM30 family protein</fullName>
    </submittedName>
</protein>
<feature type="region of interest" description="Disordered" evidence="2">
    <location>
        <begin position="195"/>
        <end position="240"/>
    </location>
</feature>
<evidence type="ECO:0000256" key="2">
    <source>
        <dbReference type="SAM" id="MobiDB-lite"/>
    </source>
</evidence>
<dbReference type="Pfam" id="PF04012">
    <property type="entry name" value="PspA_IM30"/>
    <property type="match status" value="1"/>
</dbReference>
<comment type="similarity">
    <text evidence="1">Belongs to the PspA/Vipp/IM30 family.</text>
</comment>
<evidence type="ECO:0000256" key="1">
    <source>
        <dbReference type="ARBA" id="ARBA00043985"/>
    </source>
</evidence>
<comment type="caution">
    <text evidence="3">The sequence shown here is derived from an EMBL/GenBank/DDBJ whole genome shotgun (WGS) entry which is preliminary data.</text>
</comment>